<evidence type="ECO:0000259" key="6">
    <source>
        <dbReference type="PROSITE" id="PS50887"/>
    </source>
</evidence>
<dbReference type="InterPro" id="IPR009057">
    <property type="entry name" value="Homeodomain-like_sf"/>
</dbReference>
<protein>
    <submittedName>
        <fullName evidence="7">AraC family transcriptional regulator</fullName>
    </submittedName>
</protein>
<dbReference type="AlphaFoldDB" id="A0A6C0FTS8"/>
<feature type="transmembrane region" description="Helical" evidence="4">
    <location>
        <begin position="12"/>
        <end position="32"/>
    </location>
</feature>
<gene>
    <name evidence="7" type="ORF">GXP70_01940</name>
</gene>
<feature type="domain" description="HTH araC/xylS-type" evidence="5">
    <location>
        <begin position="639"/>
        <end position="738"/>
    </location>
</feature>
<dbReference type="InterPro" id="IPR018062">
    <property type="entry name" value="HTH_AraC-typ_CS"/>
</dbReference>
<keyword evidence="8" id="KW-1185">Reference proteome</keyword>
<name>A0A6C0FTS8_9BACL</name>
<dbReference type="Proteomes" id="UP000476064">
    <property type="component" value="Chromosome"/>
</dbReference>
<feature type="transmembrane region" description="Helical" evidence="4">
    <location>
        <begin position="263"/>
        <end position="281"/>
    </location>
</feature>
<dbReference type="PROSITE" id="PS50887">
    <property type="entry name" value="GGDEF"/>
    <property type="match status" value="1"/>
</dbReference>
<reference evidence="7 8" key="1">
    <citation type="submission" date="2020-01" db="EMBL/GenBank/DDBJ databases">
        <title>Paenibacillus sp. nov., isolated from tomato rhizosphere.</title>
        <authorList>
            <person name="Weon H.-Y."/>
            <person name="Lee S.A."/>
        </authorList>
    </citation>
    <scope>NUCLEOTIDE SEQUENCE [LARGE SCALE GENOMIC DNA]</scope>
    <source>
        <strain evidence="7 8">12200R-189</strain>
    </source>
</reference>
<dbReference type="PANTHER" id="PTHR43280">
    <property type="entry name" value="ARAC-FAMILY TRANSCRIPTIONAL REGULATOR"/>
    <property type="match status" value="1"/>
</dbReference>
<keyword evidence="2" id="KW-0238">DNA-binding</keyword>
<keyword evidence="4" id="KW-1133">Transmembrane helix</keyword>
<dbReference type="SMART" id="SM00342">
    <property type="entry name" value="HTH_ARAC"/>
    <property type="match status" value="1"/>
</dbReference>
<keyword evidence="4" id="KW-0472">Membrane</keyword>
<dbReference type="PROSITE" id="PS01124">
    <property type="entry name" value="HTH_ARAC_FAMILY_2"/>
    <property type="match status" value="1"/>
</dbReference>
<dbReference type="InterPro" id="IPR000160">
    <property type="entry name" value="GGDEF_dom"/>
</dbReference>
<sequence>MRKKWFYRLLFSYSPILFITVTLTFFIFFQLLNEQNRNEALKANETLSIQAVRLTDSSLKTIDNTMMLRSMEIDSNREFFNYFNAPNDTDVYTKMMAVEAMRDLMVSEPLIDSIYLVRFRDQTVLSDATGARLSDFSDEPFVKQYLNSPSPKWTGPRIYRPFSVKEGKQVVSLVRSAPFITGEKGLIVVNVATESLSKMVSELYDGTTSFIQVQDSAGNAVFKRFQGQGALSASFVSGYTGWTFQSGVVHGRMIQLVSQLNKVWFLIGIIMLSGAFVWLIYVTRRNYKPIEQVTAKIRAFASPLAGTMTKGGVGDEFSFIERALEYMIEENSQYQQSHKEGLPLRAYYLFQRLMEGGSTLTNEEWLREAAYLQLPEPSRLLGVFVIEMDQYDRFNDGYSLRDQSLLKFALRSVAQEIASKHDVRLWSEWMSASQLSVMLFGTEEEARPDERQTLELLDDIRTWTATNLKITVTIGVGEPACKFQDIPKAFQEALRALNYKAVLGENRIITSEQRISSGQEAVFSQLNFIRKILQSFRRMEDWQSGYRELFDLMKEYVLTKEEIISLMNYCIYYLGSEMAGMSREYRQMWEEEGLPQMNECVQAFHTLEEMRDRSMAILESFAERLREAQTSRQHAATIREVCKYLEQHFANPDLSLDYLSEHFHLNAKYLSKLFKEETGQKFVDFLIAIRIKESEKLLAETQATVQDVAERVGYASNISFSRVFKRVTGMTPSEFRAALAPQADR</sequence>
<dbReference type="PROSITE" id="PS00041">
    <property type="entry name" value="HTH_ARAC_FAMILY_1"/>
    <property type="match status" value="1"/>
</dbReference>
<evidence type="ECO:0000256" key="4">
    <source>
        <dbReference type="SAM" id="Phobius"/>
    </source>
</evidence>
<dbReference type="SUPFAM" id="SSF46689">
    <property type="entry name" value="Homeodomain-like"/>
    <property type="match status" value="1"/>
</dbReference>
<evidence type="ECO:0000313" key="7">
    <source>
        <dbReference type="EMBL" id="QHT58861.1"/>
    </source>
</evidence>
<dbReference type="GO" id="GO:0003700">
    <property type="term" value="F:DNA-binding transcription factor activity"/>
    <property type="evidence" value="ECO:0007669"/>
    <property type="project" value="InterPro"/>
</dbReference>
<evidence type="ECO:0000256" key="2">
    <source>
        <dbReference type="ARBA" id="ARBA00023125"/>
    </source>
</evidence>
<dbReference type="PRINTS" id="PR00032">
    <property type="entry name" value="HTHARAC"/>
</dbReference>
<evidence type="ECO:0000313" key="8">
    <source>
        <dbReference type="Proteomes" id="UP000476064"/>
    </source>
</evidence>
<dbReference type="Pfam" id="PF17853">
    <property type="entry name" value="GGDEF_2"/>
    <property type="match status" value="1"/>
</dbReference>
<organism evidence="7 8">
    <name type="scientific">Paenibacillus lycopersici</name>
    <dbReference type="NCBI Taxonomy" id="2704462"/>
    <lineage>
        <taxon>Bacteria</taxon>
        <taxon>Bacillati</taxon>
        <taxon>Bacillota</taxon>
        <taxon>Bacilli</taxon>
        <taxon>Bacillales</taxon>
        <taxon>Paenibacillaceae</taxon>
        <taxon>Paenibacillus</taxon>
    </lineage>
</organism>
<evidence type="ECO:0000256" key="1">
    <source>
        <dbReference type="ARBA" id="ARBA00023015"/>
    </source>
</evidence>
<dbReference type="InterPro" id="IPR041522">
    <property type="entry name" value="CdaR_GGDEF"/>
</dbReference>
<dbReference type="KEGG" id="plyc:GXP70_01940"/>
<dbReference type="InterPro" id="IPR018060">
    <property type="entry name" value="HTH_AraC"/>
</dbReference>
<proteinExistence type="predicted"/>
<evidence type="ECO:0000259" key="5">
    <source>
        <dbReference type="PROSITE" id="PS01124"/>
    </source>
</evidence>
<dbReference type="Gene3D" id="1.10.10.60">
    <property type="entry name" value="Homeodomain-like"/>
    <property type="match status" value="2"/>
</dbReference>
<feature type="domain" description="GGDEF" evidence="6">
    <location>
        <begin position="379"/>
        <end position="513"/>
    </location>
</feature>
<dbReference type="GO" id="GO:0043565">
    <property type="term" value="F:sequence-specific DNA binding"/>
    <property type="evidence" value="ECO:0007669"/>
    <property type="project" value="InterPro"/>
</dbReference>
<dbReference type="PANTHER" id="PTHR43280:SF28">
    <property type="entry name" value="HTH-TYPE TRANSCRIPTIONAL ACTIVATOR RHAS"/>
    <property type="match status" value="1"/>
</dbReference>
<accession>A0A6C0FTS8</accession>
<evidence type="ECO:0000256" key="3">
    <source>
        <dbReference type="ARBA" id="ARBA00023163"/>
    </source>
</evidence>
<keyword evidence="3" id="KW-0804">Transcription</keyword>
<dbReference type="Pfam" id="PF12833">
    <property type="entry name" value="HTH_18"/>
    <property type="match status" value="1"/>
</dbReference>
<keyword evidence="1" id="KW-0805">Transcription regulation</keyword>
<dbReference type="InterPro" id="IPR020449">
    <property type="entry name" value="Tscrpt_reg_AraC-type_HTH"/>
</dbReference>
<keyword evidence="4" id="KW-0812">Transmembrane</keyword>
<dbReference type="RefSeq" id="WP_162354931.1">
    <property type="nucleotide sequence ID" value="NZ_CP048209.1"/>
</dbReference>
<dbReference type="EMBL" id="CP048209">
    <property type="protein sequence ID" value="QHT58861.1"/>
    <property type="molecule type" value="Genomic_DNA"/>
</dbReference>